<evidence type="ECO:0000313" key="1">
    <source>
        <dbReference type="EMBL" id="GAM62278.1"/>
    </source>
</evidence>
<reference evidence="1 2" key="2">
    <citation type="submission" date="2015-01" db="EMBL/GenBank/DDBJ databases">
        <authorList>
            <consortium name="NBRP consortium"/>
            <person name="Sawabe T."/>
            <person name="Meirelles P."/>
            <person name="Feng G."/>
            <person name="Sayaka M."/>
            <person name="Hattori M."/>
            <person name="Ohkuma M."/>
        </authorList>
    </citation>
    <scope>NUCLEOTIDE SEQUENCE [LARGE SCALE GENOMIC DNA]</scope>
    <source>
        <strain evidence="1 2">JCM19232</strain>
    </source>
</reference>
<protein>
    <recommendedName>
        <fullName evidence="3">Primosomal protein</fullName>
    </recommendedName>
</protein>
<comment type="caution">
    <text evidence="1">The sequence shown here is derived from an EMBL/GenBank/DDBJ whole genome shotgun (WGS) entry which is preliminary data.</text>
</comment>
<sequence length="56" mass="6177">MSDNNSLDNAPADIKLAVDLIFLLESNEIDTDTALSALEIVKQDLLRKKESNETNS</sequence>
<organism evidence="1 2">
    <name type="scientific">Vibrio ishigakensis</name>
    <dbReference type="NCBI Taxonomy" id="1481914"/>
    <lineage>
        <taxon>Bacteria</taxon>
        <taxon>Pseudomonadati</taxon>
        <taxon>Pseudomonadota</taxon>
        <taxon>Gammaproteobacteria</taxon>
        <taxon>Vibrionales</taxon>
        <taxon>Vibrionaceae</taxon>
        <taxon>Vibrio</taxon>
    </lineage>
</organism>
<dbReference type="Pfam" id="PF10689">
    <property type="entry name" value="DUF2496"/>
    <property type="match status" value="1"/>
</dbReference>
<name>A0A0B8PGN5_9VIBR</name>
<reference evidence="1 2" key="1">
    <citation type="submission" date="2015-01" db="EMBL/GenBank/DDBJ databases">
        <title>Vibrio sp. C5 JCM 19232 whole genome shotgun sequence.</title>
        <authorList>
            <person name="Sawabe T."/>
            <person name="Meirelles P."/>
            <person name="Feng G."/>
            <person name="Sayaka M."/>
            <person name="Hattori M."/>
            <person name="Ohkuma M."/>
        </authorList>
    </citation>
    <scope>NUCLEOTIDE SEQUENCE [LARGE SCALE GENOMIC DNA]</scope>
    <source>
        <strain evidence="1 2">JCM19232</strain>
    </source>
</reference>
<dbReference type="AlphaFoldDB" id="A0A0B8PGN5"/>
<evidence type="ECO:0008006" key="3">
    <source>
        <dbReference type="Google" id="ProtNLM"/>
    </source>
</evidence>
<dbReference type="Proteomes" id="UP000031670">
    <property type="component" value="Unassembled WGS sequence"/>
</dbReference>
<dbReference type="EMBL" id="BBSA01000005">
    <property type="protein sequence ID" value="GAM62278.1"/>
    <property type="molecule type" value="Genomic_DNA"/>
</dbReference>
<evidence type="ECO:0000313" key="2">
    <source>
        <dbReference type="Proteomes" id="UP000031670"/>
    </source>
</evidence>
<dbReference type="InterPro" id="IPR019630">
    <property type="entry name" value="DUF2496_YbaM-rel"/>
</dbReference>
<proteinExistence type="predicted"/>
<dbReference type="NCBIfam" id="NF008266">
    <property type="entry name" value="PRK11038.1"/>
    <property type="match status" value="1"/>
</dbReference>
<gene>
    <name evidence="1" type="ORF">JCM19232_5242</name>
</gene>
<accession>A0A0B8PGN5</accession>